<dbReference type="EMBL" id="CASHSV030000716">
    <property type="protein sequence ID" value="CAJ2674712.1"/>
    <property type="molecule type" value="Genomic_DNA"/>
</dbReference>
<comment type="caution">
    <text evidence="1">The sequence shown here is derived from an EMBL/GenBank/DDBJ whole genome shotgun (WGS) entry which is preliminary data.</text>
</comment>
<protein>
    <submittedName>
        <fullName evidence="1">Uncharacterized protein</fullName>
    </submittedName>
</protein>
<gene>
    <name evidence="1" type="ORF">MILVUS5_LOCUS37900</name>
</gene>
<evidence type="ECO:0000313" key="1">
    <source>
        <dbReference type="EMBL" id="CAJ2674712.1"/>
    </source>
</evidence>
<reference evidence="1" key="1">
    <citation type="submission" date="2023-10" db="EMBL/GenBank/DDBJ databases">
        <authorList>
            <person name="Rodriguez Cubillos JULIANA M."/>
            <person name="De Vega J."/>
        </authorList>
    </citation>
    <scope>NUCLEOTIDE SEQUENCE</scope>
</reference>
<keyword evidence="2" id="KW-1185">Reference proteome</keyword>
<sequence length="67" mass="7984">MPFLEGEITERSVILEMAERRAKEHGILLDFENYDPNSPYPTPENNPYYCISDDEKEYYDSEEWSSE</sequence>
<dbReference type="Proteomes" id="UP001177021">
    <property type="component" value="Unassembled WGS sequence"/>
</dbReference>
<name>A0ACB0M1M6_TRIPR</name>
<accession>A0ACB0M1M6</accession>
<organism evidence="1 2">
    <name type="scientific">Trifolium pratense</name>
    <name type="common">Red clover</name>
    <dbReference type="NCBI Taxonomy" id="57577"/>
    <lineage>
        <taxon>Eukaryota</taxon>
        <taxon>Viridiplantae</taxon>
        <taxon>Streptophyta</taxon>
        <taxon>Embryophyta</taxon>
        <taxon>Tracheophyta</taxon>
        <taxon>Spermatophyta</taxon>
        <taxon>Magnoliopsida</taxon>
        <taxon>eudicotyledons</taxon>
        <taxon>Gunneridae</taxon>
        <taxon>Pentapetalae</taxon>
        <taxon>rosids</taxon>
        <taxon>fabids</taxon>
        <taxon>Fabales</taxon>
        <taxon>Fabaceae</taxon>
        <taxon>Papilionoideae</taxon>
        <taxon>50 kb inversion clade</taxon>
        <taxon>NPAAA clade</taxon>
        <taxon>Hologalegina</taxon>
        <taxon>IRL clade</taxon>
        <taxon>Trifolieae</taxon>
        <taxon>Trifolium</taxon>
    </lineage>
</organism>
<evidence type="ECO:0000313" key="2">
    <source>
        <dbReference type="Proteomes" id="UP001177021"/>
    </source>
</evidence>
<proteinExistence type="predicted"/>